<proteinExistence type="predicted"/>
<accession>A0ABV3HNG9</accession>
<name>A0ABV3HNG9_9ACTN</name>
<comment type="caution">
    <text evidence="2">The sequence shown here is derived from an EMBL/GenBank/DDBJ whole genome shotgun (WGS) entry which is preliminary data.</text>
</comment>
<dbReference type="Proteomes" id="UP001552521">
    <property type="component" value="Unassembled WGS sequence"/>
</dbReference>
<keyword evidence="1" id="KW-0812">Transmembrane</keyword>
<reference evidence="2 3" key="1">
    <citation type="submission" date="2024-06" db="EMBL/GenBank/DDBJ databases">
        <title>The Natural Products Discovery Center: Release of the First 8490 Sequenced Strains for Exploring Actinobacteria Biosynthetic Diversity.</title>
        <authorList>
            <person name="Kalkreuter E."/>
            <person name="Kautsar S.A."/>
            <person name="Yang D."/>
            <person name="Bader C.D."/>
            <person name="Teijaro C.N."/>
            <person name="Fluegel L."/>
            <person name="Davis C.M."/>
            <person name="Simpson J.R."/>
            <person name="Lauterbach L."/>
            <person name="Steele A.D."/>
            <person name="Gui C."/>
            <person name="Meng S."/>
            <person name="Li G."/>
            <person name="Viehrig K."/>
            <person name="Ye F."/>
            <person name="Su P."/>
            <person name="Kiefer A.F."/>
            <person name="Nichols A."/>
            <person name="Cepeda A.J."/>
            <person name="Yan W."/>
            <person name="Fan B."/>
            <person name="Jiang Y."/>
            <person name="Adhikari A."/>
            <person name="Zheng C.-J."/>
            <person name="Schuster L."/>
            <person name="Cowan T.M."/>
            <person name="Smanski M.J."/>
            <person name="Chevrette M.G."/>
            <person name="De Carvalho L.P.S."/>
            <person name="Shen B."/>
        </authorList>
    </citation>
    <scope>NUCLEOTIDE SEQUENCE [LARGE SCALE GENOMIC DNA]</scope>
    <source>
        <strain evidence="2 3">NPDC049344</strain>
    </source>
</reference>
<dbReference type="EMBL" id="JBFAQK010000003">
    <property type="protein sequence ID" value="MEV4680116.1"/>
    <property type="molecule type" value="Genomic_DNA"/>
</dbReference>
<evidence type="ECO:0000313" key="2">
    <source>
        <dbReference type="EMBL" id="MEV4680116.1"/>
    </source>
</evidence>
<dbReference type="RefSeq" id="WP_364588350.1">
    <property type="nucleotide sequence ID" value="NZ_JBFAQK010000003.1"/>
</dbReference>
<protein>
    <submittedName>
        <fullName evidence="2">Uncharacterized protein</fullName>
    </submittedName>
</protein>
<keyword evidence="1" id="KW-0472">Membrane</keyword>
<feature type="transmembrane region" description="Helical" evidence="1">
    <location>
        <begin position="12"/>
        <end position="34"/>
    </location>
</feature>
<sequence>MRVDQTLRVALARVFTPMAITIASPVLLVAGASIRRRYLRHVYRDEAPDIVAKAGGHVSIHYFVVSSRLLHWLCLPTEALTRRTR</sequence>
<gene>
    <name evidence="2" type="ORF">AB0K36_04910</name>
</gene>
<organism evidence="2 3">
    <name type="scientific">Streptomyces kurssanovii</name>
    <dbReference type="NCBI Taxonomy" id="67312"/>
    <lineage>
        <taxon>Bacteria</taxon>
        <taxon>Bacillati</taxon>
        <taxon>Actinomycetota</taxon>
        <taxon>Actinomycetes</taxon>
        <taxon>Kitasatosporales</taxon>
        <taxon>Streptomycetaceae</taxon>
        <taxon>Streptomyces</taxon>
    </lineage>
</organism>
<evidence type="ECO:0000313" key="3">
    <source>
        <dbReference type="Proteomes" id="UP001552521"/>
    </source>
</evidence>
<keyword evidence="3" id="KW-1185">Reference proteome</keyword>
<evidence type="ECO:0000256" key="1">
    <source>
        <dbReference type="SAM" id="Phobius"/>
    </source>
</evidence>
<keyword evidence="1" id="KW-1133">Transmembrane helix</keyword>